<dbReference type="AlphaFoldDB" id="A0A3B0Y4Y9"/>
<gene>
    <name evidence="1" type="ORF">MNBD_GAMMA10-1092</name>
</gene>
<name>A0A3B0Y4Y9_9ZZZZ</name>
<accession>A0A3B0Y4Y9</accession>
<proteinExistence type="predicted"/>
<dbReference type="EMBL" id="UOFJ01000105">
    <property type="protein sequence ID" value="VAW63466.1"/>
    <property type="molecule type" value="Genomic_DNA"/>
</dbReference>
<reference evidence="1" key="1">
    <citation type="submission" date="2018-06" db="EMBL/GenBank/DDBJ databases">
        <authorList>
            <person name="Zhirakovskaya E."/>
        </authorList>
    </citation>
    <scope>NUCLEOTIDE SEQUENCE</scope>
</reference>
<organism evidence="1">
    <name type="scientific">hydrothermal vent metagenome</name>
    <dbReference type="NCBI Taxonomy" id="652676"/>
    <lineage>
        <taxon>unclassified sequences</taxon>
        <taxon>metagenomes</taxon>
        <taxon>ecological metagenomes</taxon>
    </lineage>
</organism>
<evidence type="ECO:0000313" key="1">
    <source>
        <dbReference type="EMBL" id="VAW63466.1"/>
    </source>
</evidence>
<sequence length="206" mass="24207">MVYYLANHIFRVFLMRMRTKWHNKERQVSVDEKANTMAFISWRIAMALVLNLENENFQTDTQKQRLDVICEGLAFLVSITDRLVVSQMDMDERQAFVVKFATKLSRTFQENCEDLIGRGTDYKKDFIDTLNLRLNAYANCSWDEEKDMPGFQYKRDFGDFISIKMGKKDNKWITDQIIEIEVPDMVENLKKAKFEMVDGHSSAKLG</sequence>
<protein>
    <submittedName>
        <fullName evidence="1">Uncharacterized protein</fullName>
    </submittedName>
</protein>